<dbReference type="EMBL" id="OMOJ01000005">
    <property type="protein sequence ID" value="SPF80864.1"/>
    <property type="molecule type" value="Genomic_DNA"/>
</dbReference>
<keyword evidence="1" id="KW-0732">Signal</keyword>
<dbReference type="Proteomes" id="UP000244904">
    <property type="component" value="Unassembled WGS sequence"/>
</dbReference>
<evidence type="ECO:0008006" key="4">
    <source>
        <dbReference type="Google" id="ProtNLM"/>
    </source>
</evidence>
<sequence length="50" mass="5127">MTLARLLLLAAVLTPGATLAQETQCSDHTPTCAAGSVYDAETNSCKMVTG</sequence>
<accession>A0A2R8AYC5</accession>
<reference evidence="3" key="1">
    <citation type="submission" date="2018-03" db="EMBL/GenBank/DDBJ databases">
        <authorList>
            <person name="Rodrigo-Torres L."/>
            <person name="Arahal R. D."/>
            <person name="Lucena T."/>
        </authorList>
    </citation>
    <scope>NUCLEOTIDE SEQUENCE [LARGE SCALE GENOMIC DNA]</scope>
    <source>
        <strain evidence="3">CECT 8871</strain>
    </source>
</reference>
<organism evidence="2 3">
    <name type="scientific">Pseudoprimorskyibacter insulae</name>
    <dbReference type="NCBI Taxonomy" id="1695997"/>
    <lineage>
        <taxon>Bacteria</taxon>
        <taxon>Pseudomonadati</taxon>
        <taxon>Pseudomonadota</taxon>
        <taxon>Alphaproteobacteria</taxon>
        <taxon>Rhodobacterales</taxon>
        <taxon>Paracoccaceae</taxon>
        <taxon>Pseudoprimorskyibacter</taxon>
    </lineage>
</organism>
<evidence type="ECO:0000256" key="1">
    <source>
        <dbReference type="SAM" id="SignalP"/>
    </source>
</evidence>
<dbReference type="RefSeq" id="WP_108886714.1">
    <property type="nucleotide sequence ID" value="NZ_OMOJ01000005.1"/>
</dbReference>
<feature type="chain" id="PRO_5015338341" description="Adenylosuccinate lyase" evidence="1">
    <location>
        <begin position="21"/>
        <end position="50"/>
    </location>
</feature>
<gene>
    <name evidence="2" type="ORF">PRI8871_02677</name>
</gene>
<protein>
    <recommendedName>
        <fullName evidence="4">Adenylosuccinate lyase</fullName>
    </recommendedName>
</protein>
<evidence type="ECO:0000313" key="2">
    <source>
        <dbReference type="EMBL" id="SPF80864.1"/>
    </source>
</evidence>
<name>A0A2R8AYC5_9RHOB</name>
<proteinExistence type="predicted"/>
<dbReference type="AlphaFoldDB" id="A0A2R8AYC5"/>
<keyword evidence="3" id="KW-1185">Reference proteome</keyword>
<feature type="signal peptide" evidence="1">
    <location>
        <begin position="1"/>
        <end position="20"/>
    </location>
</feature>
<evidence type="ECO:0000313" key="3">
    <source>
        <dbReference type="Proteomes" id="UP000244904"/>
    </source>
</evidence>